<dbReference type="CDD" id="cd06260">
    <property type="entry name" value="DUF820-like"/>
    <property type="match status" value="1"/>
</dbReference>
<dbReference type="eggNOG" id="COG4636">
    <property type="taxonomic scope" value="Bacteria"/>
</dbReference>
<comment type="caution">
    <text evidence="2">The sequence shown here is derived from an EMBL/GenBank/DDBJ whole genome shotgun (WGS) entry which is preliminary data.</text>
</comment>
<dbReference type="AlphaFoldDB" id="G0V4T4"/>
<evidence type="ECO:0000313" key="3">
    <source>
        <dbReference type="Proteomes" id="UP000007652"/>
    </source>
</evidence>
<dbReference type="InterPro" id="IPR011335">
    <property type="entry name" value="Restrct_endonuc-II-like"/>
</dbReference>
<evidence type="ECO:0000313" key="2">
    <source>
        <dbReference type="EMBL" id="CCC58124.1"/>
    </source>
</evidence>
<name>G0V4T4_9CLOT</name>
<dbReference type="OrthoDB" id="9808428at2"/>
<dbReference type="SUPFAM" id="SSF52980">
    <property type="entry name" value="Restriction endonuclease-like"/>
    <property type="match status" value="1"/>
</dbReference>
<keyword evidence="3" id="KW-1185">Reference proteome</keyword>
<dbReference type="PANTHER" id="PTHR36558:SF1">
    <property type="entry name" value="RESTRICTION ENDONUCLEASE DOMAIN-CONTAINING PROTEIN-RELATED"/>
    <property type="match status" value="1"/>
</dbReference>
<dbReference type="PANTHER" id="PTHR36558">
    <property type="entry name" value="GLR1098 PROTEIN"/>
    <property type="match status" value="1"/>
</dbReference>
<dbReference type="EMBL" id="CAKP01000019">
    <property type="protein sequence ID" value="CCC58124.1"/>
    <property type="molecule type" value="Genomic_DNA"/>
</dbReference>
<dbReference type="Pfam" id="PF05685">
    <property type="entry name" value="Uma2"/>
    <property type="match status" value="1"/>
</dbReference>
<dbReference type="STRING" id="857293.CAAU_0475"/>
<gene>
    <name evidence="2" type="ORF">CAAU_0475</name>
</gene>
<dbReference type="InterPro" id="IPR008538">
    <property type="entry name" value="Uma2"/>
</dbReference>
<dbReference type="Proteomes" id="UP000007652">
    <property type="component" value="Unassembled WGS sequence"/>
</dbReference>
<reference evidence="2 3" key="1">
    <citation type="journal article" date="2011" name="J. Bacteriol.">
        <title>Draft genome sequence of Caloramator australicus strain RC3T, a thermoanaerobe from the Great Artesian Basin of Australia.</title>
        <authorList>
            <person name="Ogg C.D."/>
            <person name="Patel B.K.C."/>
        </authorList>
    </citation>
    <scope>NUCLEOTIDE SEQUENCE [LARGE SCALE GENOMIC DNA]</scope>
    <source>
        <strain evidence="2 3">RC3</strain>
    </source>
</reference>
<evidence type="ECO:0000259" key="1">
    <source>
        <dbReference type="Pfam" id="PF05685"/>
    </source>
</evidence>
<organism evidence="2 3">
    <name type="scientific">Caloramator australicus RC3</name>
    <dbReference type="NCBI Taxonomy" id="857293"/>
    <lineage>
        <taxon>Bacteria</taxon>
        <taxon>Bacillati</taxon>
        <taxon>Bacillota</taxon>
        <taxon>Clostridia</taxon>
        <taxon>Eubacteriales</taxon>
        <taxon>Clostridiaceae</taxon>
        <taxon>Caloramator</taxon>
    </lineage>
</organism>
<sequence>MLPSPKKYSYEEFLDLTKDKRAEFIDGEIYLLASPSFEHQIVISKLNIELMNFFKNTNCIPILYPFDVIFENENTGEINVVQPDLTIICDKENITDKGYKGIPKLIIEVLSPSTASIDYIKKMSLYSKFKVEEYWIINPRNKTLQIFVLEKDLYIEYAALTSEDIAYSYSFNGLSINLKDIFNW</sequence>
<dbReference type="Gene3D" id="3.90.1570.10">
    <property type="entry name" value="tt1808, chain A"/>
    <property type="match status" value="1"/>
</dbReference>
<proteinExistence type="predicted"/>
<feature type="domain" description="Putative restriction endonuclease" evidence="1">
    <location>
        <begin position="11"/>
        <end position="177"/>
    </location>
</feature>
<dbReference type="RefSeq" id="WP_008907842.1">
    <property type="nucleotide sequence ID" value="NZ_CAKP01000019.1"/>
</dbReference>
<accession>G0V4T4</accession>
<dbReference type="InterPro" id="IPR012296">
    <property type="entry name" value="Nuclease_put_TT1808"/>
</dbReference>
<protein>
    <recommendedName>
        <fullName evidence="1">Putative restriction endonuclease domain-containing protein</fullName>
    </recommendedName>
</protein>